<dbReference type="Proteomes" id="UP000188532">
    <property type="component" value="Unassembled WGS sequence"/>
</dbReference>
<keyword evidence="2" id="KW-0472">Membrane</keyword>
<dbReference type="AlphaFoldDB" id="A0A1V3XG81"/>
<feature type="compositionally biased region" description="Low complexity" evidence="1">
    <location>
        <begin position="78"/>
        <end position="91"/>
    </location>
</feature>
<accession>A0A1V3XG81</accession>
<evidence type="ECO:0000313" key="3">
    <source>
        <dbReference type="EMBL" id="OOK77796.1"/>
    </source>
</evidence>
<reference evidence="3 4" key="1">
    <citation type="submission" date="2017-02" db="EMBL/GenBank/DDBJ databases">
        <title>Complete genome sequences of Mycobacterium kansasii strains isolated from rhesus macaques.</title>
        <authorList>
            <person name="Panda A."/>
            <person name="Nagaraj S."/>
            <person name="Zhao X."/>
            <person name="Tettelin H."/>
            <person name="Detolla L.J."/>
        </authorList>
    </citation>
    <scope>NUCLEOTIDE SEQUENCE [LARGE SCALE GENOMIC DNA]</scope>
    <source>
        <strain evidence="3 4">11-3469</strain>
    </source>
</reference>
<dbReference type="EMBL" id="MVBN01000003">
    <property type="protein sequence ID" value="OOK77796.1"/>
    <property type="molecule type" value="Genomic_DNA"/>
</dbReference>
<gene>
    <name evidence="3" type="ORF">BZL29_3952</name>
</gene>
<sequence>MIHKLTGTVVPLNLTIFQPYSWVAVIVVLVLLALAIRRMEPAQPLEPDPAVFEDEEPVAARPRATGHLPNGWKTCGFSTSVSSPPGSVTSG</sequence>
<keyword evidence="2" id="KW-0812">Transmembrane</keyword>
<organism evidence="3 4">
    <name type="scientific">Mycobacterium kansasii</name>
    <dbReference type="NCBI Taxonomy" id="1768"/>
    <lineage>
        <taxon>Bacteria</taxon>
        <taxon>Bacillati</taxon>
        <taxon>Actinomycetota</taxon>
        <taxon>Actinomycetes</taxon>
        <taxon>Mycobacteriales</taxon>
        <taxon>Mycobacteriaceae</taxon>
        <taxon>Mycobacterium</taxon>
    </lineage>
</organism>
<protein>
    <submittedName>
        <fullName evidence="3">Short-chain fatty acids transporter domain protein</fullName>
    </submittedName>
</protein>
<keyword evidence="2" id="KW-1133">Transmembrane helix</keyword>
<evidence type="ECO:0000256" key="2">
    <source>
        <dbReference type="SAM" id="Phobius"/>
    </source>
</evidence>
<evidence type="ECO:0000313" key="4">
    <source>
        <dbReference type="Proteomes" id="UP000188532"/>
    </source>
</evidence>
<comment type="caution">
    <text evidence="3">The sequence shown here is derived from an EMBL/GenBank/DDBJ whole genome shotgun (WGS) entry which is preliminary data.</text>
</comment>
<name>A0A1V3XG81_MYCKA</name>
<feature type="region of interest" description="Disordered" evidence="1">
    <location>
        <begin position="56"/>
        <end position="91"/>
    </location>
</feature>
<evidence type="ECO:0000256" key="1">
    <source>
        <dbReference type="SAM" id="MobiDB-lite"/>
    </source>
</evidence>
<proteinExistence type="predicted"/>
<feature type="transmembrane region" description="Helical" evidence="2">
    <location>
        <begin position="20"/>
        <end position="36"/>
    </location>
</feature>